<dbReference type="eggNOG" id="KOG0987">
    <property type="taxonomic scope" value="Eukaryota"/>
</dbReference>
<evidence type="ECO:0000256" key="1">
    <source>
        <dbReference type="SAM" id="MobiDB-lite"/>
    </source>
</evidence>
<accession>G7IJ17</accession>
<proteinExistence type="predicted"/>
<dbReference type="EnsemblPlants" id="AES66043">
    <property type="protein sequence ID" value="AES66043"/>
    <property type="gene ID" value="MTR_2g060870"/>
</dbReference>
<evidence type="ECO:0000313" key="2">
    <source>
        <dbReference type="EMBL" id="AES66043.1"/>
    </source>
</evidence>
<reference evidence="2 4" key="1">
    <citation type="journal article" date="2011" name="Nature">
        <title>The Medicago genome provides insight into the evolution of rhizobial symbioses.</title>
        <authorList>
            <person name="Young N.D."/>
            <person name="Debelle F."/>
            <person name="Oldroyd G.E."/>
            <person name="Geurts R."/>
            <person name="Cannon S.B."/>
            <person name="Udvardi M.K."/>
            <person name="Benedito V.A."/>
            <person name="Mayer K.F."/>
            <person name="Gouzy J."/>
            <person name="Schoof H."/>
            <person name="Van de Peer Y."/>
            <person name="Proost S."/>
            <person name="Cook D.R."/>
            <person name="Meyers B.C."/>
            <person name="Spannagl M."/>
            <person name="Cheung F."/>
            <person name="De Mita S."/>
            <person name="Krishnakumar V."/>
            <person name="Gundlach H."/>
            <person name="Zhou S."/>
            <person name="Mudge J."/>
            <person name="Bharti A.K."/>
            <person name="Murray J.D."/>
            <person name="Naoumkina M.A."/>
            <person name="Rosen B."/>
            <person name="Silverstein K.A."/>
            <person name="Tang H."/>
            <person name="Rombauts S."/>
            <person name="Zhao P.X."/>
            <person name="Zhou P."/>
            <person name="Barbe V."/>
            <person name="Bardou P."/>
            <person name="Bechner M."/>
            <person name="Bellec A."/>
            <person name="Berger A."/>
            <person name="Berges H."/>
            <person name="Bidwell S."/>
            <person name="Bisseling T."/>
            <person name="Choisne N."/>
            <person name="Couloux A."/>
            <person name="Denny R."/>
            <person name="Deshpande S."/>
            <person name="Dai X."/>
            <person name="Doyle J.J."/>
            <person name="Dudez A.M."/>
            <person name="Farmer A.D."/>
            <person name="Fouteau S."/>
            <person name="Franken C."/>
            <person name="Gibelin C."/>
            <person name="Gish J."/>
            <person name="Goldstein S."/>
            <person name="Gonzalez A.J."/>
            <person name="Green P.J."/>
            <person name="Hallab A."/>
            <person name="Hartog M."/>
            <person name="Hua A."/>
            <person name="Humphray S.J."/>
            <person name="Jeong D.H."/>
            <person name="Jing Y."/>
            <person name="Jocker A."/>
            <person name="Kenton S.M."/>
            <person name="Kim D.J."/>
            <person name="Klee K."/>
            <person name="Lai H."/>
            <person name="Lang C."/>
            <person name="Lin S."/>
            <person name="Macmil S.L."/>
            <person name="Magdelenat G."/>
            <person name="Matthews L."/>
            <person name="McCorrison J."/>
            <person name="Monaghan E.L."/>
            <person name="Mun J.H."/>
            <person name="Najar F.Z."/>
            <person name="Nicholson C."/>
            <person name="Noirot C."/>
            <person name="O'Bleness M."/>
            <person name="Paule C.R."/>
            <person name="Poulain J."/>
            <person name="Prion F."/>
            <person name="Qin B."/>
            <person name="Qu C."/>
            <person name="Retzel E.F."/>
            <person name="Riddle C."/>
            <person name="Sallet E."/>
            <person name="Samain S."/>
            <person name="Samson N."/>
            <person name="Sanders I."/>
            <person name="Saurat O."/>
            <person name="Scarpelli C."/>
            <person name="Schiex T."/>
            <person name="Segurens B."/>
            <person name="Severin A.J."/>
            <person name="Sherrier D.J."/>
            <person name="Shi R."/>
            <person name="Sims S."/>
            <person name="Singer S.R."/>
            <person name="Sinharoy S."/>
            <person name="Sterck L."/>
            <person name="Viollet A."/>
            <person name="Wang B.B."/>
            <person name="Wang K."/>
            <person name="Wang M."/>
            <person name="Wang X."/>
            <person name="Warfsmann J."/>
            <person name="Weissenbach J."/>
            <person name="White D.D."/>
            <person name="White J.D."/>
            <person name="Wiley G.B."/>
            <person name="Wincker P."/>
            <person name="Xing Y."/>
            <person name="Yang L."/>
            <person name="Yao Z."/>
            <person name="Ying F."/>
            <person name="Zhai J."/>
            <person name="Zhou L."/>
            <person name="Zuber A."/>
            <person name="Denarie J."/>
            <person name="Dixon R.A."/>
            <person name="May G.D."/>
            <person name="Schwartz D.C."/>
            <person name="Rogers J."/>
            <person name="Quetier F."/>
            <person name="Town C.D."/>
            <person name="Roe B.A."/>
        </authorList>
    </citation>
    <scope>NUCLEOTIDE SEQUENCE [LARGE SCALE GENOMIC DNA]</scope>
    <source>
        <strain evidence="2">A17</strain>
        <strain evidence="3 4">cv. Jemalong A17</strain>
    </source>
</reference>
<reference evidence="3" key="3">
    <citation type="submission" date="2015-04" db="UniProtKB">
        <authorList>
            <consortium name="EnsemblPlants"/>
        </authorList>
    </citation>
    <scope>IDENTIFICATION</scope>
    <source>
        <strain evidence="3">cv. Jemalong A17</strain>
    </source>
</reference>
<name>G7IJ17_MEDTR</name>
<dbReference type="HOGENOM" id="CLU_595001_0_0_1"/>
<keyword evidence="4" id="KW-1185">Reference proteome</keyword>
<dbReference type="EMBL" id="CM001218">
    <property type="protein sequence ID" value="AES66043.1"/>
    <property type="molecule type" value="Genomic_DNA"/>
</dbReference>
<sequence>MNVDGSCSVPKALETQVQSQSYALNESQSNSQLEIDLSYIICNQSDVSETRKGPGSPKDNIHSASSAMDFEQMVSQFSESNQGSLKRKHSHEIEVMEHHEKRNSDHRLKNVNGSCYVEEALSVPIQSQPYAFDESQTISQPQKNMVGNFGYHGDVLKMVMQDSVSEHVSQIFLPQSDNDLESEDETDSDYNLWEISESSSNYDSTSEDDDGHIQFEERHDSESSNRSKFDSSFNNGKGPPTVRIQGQFCHRIGSLLPKDGEPPRFGQLYIYDTKNEIQNRIQGVRNNKNIDPTIVENLSKMLYEKNTHAKCFKMARERLNSDIHVPDLKLRLISDRKTDGRVYNLPTVSEVAALIAGDVGDAEERDIIIQGQGGQLQRIDEFHASYLAYQYPLLFPYGEDRYRPNIAHRETEQIDDVMDVNKHNRLTIREWLAYIIQMRLFEAKTLLMTVSHSLFLVSFS</sequence>
<evidence type="ECO:0000313" key="3">
    <source>
        <dbReference type="EnsemblPlants" id="AES66043"/>
    </source>
</evidence>
<organism evidence="2 4">
    <name type="scientific">Medicago truncatula</name>
    <name type="common">Barrel medic</name>
    <name type="synonym">Medicago tribuloides</name>
    <dbReference type="NCBI Taxonomy" id="3880"/>
    <lineage>
        <taxon>Eukaryota</taxon>
        <taxon>Viridiplantae</taxon>
        <taxon>Streptophyta</taxon>
        <taxon>Embryophyta</taxon>
        <taxon>Tracheophyta</taxon>
        <taxon>Spermatophyta</taxon>
        <taxon>Magnoliopsida</taxon>
        <taxon>eudicotyledons</taxon>
        <taxon>Gunneridae</taxon>
        <taxon>Pentapetalae</taxon>
        <taxon>rosids</taxon>
        <taxon>fabids</taxon>
        <taxon>Fabales</taxon>
        <taxon>Fabaceae</taxon>
        <taxon>Papilionoideae</taxon>
        <taxon>50 kb inversion clade</taxon>
        <taxon>NPAAA clade</taxon>
        <taxon>Hologalegina</taxon>
        <taxon>IRL clade</taxon>
        <taxon>Trifolieae</taxon>
        <taxon>Medicago</taxon>
    </lineage>
</organism>
<gene>
    <name evidence="2" type="ordered locus">MTR_2g060870</name>
</gene>
<feature type="compositionally biased region" description="Basic and acidic residues" evidence="1">
    <location>
        <begin position="216"/>
        <end position="229"/>
    </location>
</feature>
<evidence type="ECO:0008006" key="5">
    <source>
        <dbReference type="Google" id="ProtNLM"/>
    </source>
</evidence>
<dbReference type="PANTHER" id="PTHR45786:SF74">
    <property type="entry name" value="ATP-DEPENDENT DNA HELICASE"/>
    <property type="match status" value="1"/>
</dbReference>
<evidence type="ECO:0000313" key="4">
    <source>
        <dbReference type="Proteomes" id="UP000002051"/>
    </source>
</evidence>
<feature type="region of interest" description="Disordered" evidence="1">
    <location>
        <begin position="216"/>
        <end position="240"/>
    </location>
</feature>
<reference evidence="2 4" key="2">
    <citation type="journal article" date="2014" name="BMC Genomics">
        <title>An improved genome release (version Mt4.0) for the model legume Medicago truncatula.</title>
        <authorList>
            <person name="Tang H."/>
            <person name="Krishnakumar V."/>
            <person name="Bidwell S."/>
            <person name="Rosen B."/>
            <person name="Chan A."/>
            <person name="Zhou S."/>
            <person name="Gentzbittel L."/>
            <person name="Childs K.L."/>
            <person name="Yandell M."/>
            <person name="Gundlach H."/>
            <person name="Mayer K.F."/>
            <person name="Schwartz D.C."/>
            <person name="Town C.D."/>
        </authorList>
    </citation>
    <scope>GENOME REANNOTATION</scope>
    <source>
        <strain evidence="3 4">cv. Jemalong A17</strain>
    </source>
</reference>
<dbReference type="PaxDb" id="3880-AES66043"/>
<protein>
    <recommendedName>
        <fullName evidence="5">Helitron helicase-like domain-containing protein</fullName>
    </recommendedName>
</protein>
<dbReference type="Proteomes" id="UP000002051">
    <property type="component" value="Chromosome 2"/>
</dbReference>
<dbReference type="PANTHER" id="PTHR45786">
    <property type="entry name" value="DNA BINDING PROTEIN-LIKE"/>
    <property type="match status" value="1"/>
</dbReference>
<dbReference type="AlphaFoldDB" id="G7IJ17"/>